<reference evidence="1" key="1">
    <citation type="journal article" date="2021" name="PeerJ">
        <title>Extensive microbial diversity within the chicken gut microbiome revealed by metagenomics and culture.</title>
        <authorList>
            <person name="Gilroy R."/>
            <person name="Ravi A."/>
            <person name="Getino M."/>
            <person name="Pursley I."/>
            <person name="Horton D.L."/>
            <person name="Alikhan N.F."/>
            <person name="Baker D."/>
            <person name="Gharbi K."/>
            <person name="Hall N."/>
            <person name="Watson M."/>
            <person name="Adriaenssens E.M."/>
            <person name="Foster-Nyarko E."/>
            <person name="Jarju S."/>
            <person name="Secka A."/>
            <person name="Antonio M."/>
            <person name="Oren A."/>
            <person name="Chaudhuri R.R."/>
            <person name="La Ragione R."/>
            <person name="Hildebrand F."/>
            <person name="Pallen M.J."/>
        </authorList>
    </citation>
    <scope>NUCLEOTIDE SEQUENCE</scope>
    <source>
        <strain evidence="1">ChiHjej12B11-9795</strain>
    </source>
</reference>
<protein>
    <submittedName>
        <fullName evidence="1">Uncharacterized protein</fullName>
    </submittedName>
</protein>
<comment type="caution">
    <text evidence="1">The sequence shown here is derived from an EMBL/GenBank/DDBJ whole genome shotgun (WGS) entry which is preliminary data.</text>
</comment>
<name>A0A9D2HVG8_9BACE</name>
<dbReference type="EMBL" id="DWZI01000004">
    <property type="protein sequence ID" value="HJA84833.1"/>
    <property type="molecule type" value="Genomic_DNA"/>
</dbReference>
<proteinExistence type="predicted"/>
<organism evidence="1 2">
    <name type="scientific">Candidatus Bacteroides avicola</name>
    <dbReference type="NCBI Taxonomy" id="2838468"/>
    <lineage>
        <taxon>Bacteria</taxon>
        <taxon>Pseudomonadati</taxon>
        <taxon>Bacteroidota</taxon>
        <taxon>Bacteroidia</taxon>
        <taxon>Bacteroidales</taxon>
        <taxon>Bacteroidaceae</taxon>
        <taxon>Bacteroides</taxon>
    </lineage>
</organism>
<accession>A0A9D2HVG8</accession>
<sequence>MDRMTEQAVELYEPDKTVSAGWYQRLCLLNKESLEDLAATFRRLMRGKRVTAIDNRGNRIVPEKVVSYLSKQANIKKSEILDFLCFMLADIRNFLYYINSLSEQERKVWEAALSQYYLSSDDIFQITGERWAPDYSESYFYYGGKGVSDKLVWFSTAQGRAIGSKEKRRLWDKELFFSLDSRLYAALLPVFFPEACSLEKHYREELPAESSWHTFSGEPDILVVLSVLNRLYDAKQLAFSNNKFTQSVLRKLSQLLSVNEFFPDAVVKELALFRCSLLANLYALGRQLLVSVKRPEEQLKNIFLNALHYPTMLLPVMLPHLSGLRKNGLLDSYGTQVALSLWNLMGCLPQHQWIAVEGIHFRLLQTDPRYMPLFSSSIFDKMEVFNSKLNHGVYLNNLYREVSLPFINGLLYAMAAFGFIEVAYTDVATDDVSYTSSLAYIRLTSLGAFVWGQVQTYIPSVVSQEQGPLFELDEQHLIVRSLVTPNPYQPLLAEMSIPLSGNRYRVTPEAFLAKCRKHKDVEDRIALFKQYICPEASAGWEEFFKQMLQHSQAIKKAVGKEYVIYRISPDDKDLQRIVSIDPFIRQYSLRAEDYLWLVEAQMLDAVKKRLKEYGYLFS</sequence>
<evidence type="ECO:0000313" key="1">
    <source>
        <dbReference type="EMBL" id="HJA84833.1"/>
    </source>
</evidence>
<dbReference type="AlphaFoldDB" id="A0A9D2HVG8"/>
<evidence type="ECO:0000313" key="2">
    <source>
        <dbReference type="Proteomes" id="UP000823862"/>
    </source>
</evidence>
<reference evidence="1" key="2">
    <citation type="submission" date="2021-04" db="EMBL/GenBank/DDBJ databases">
        <authorList>
            <person name="Gilroy R."/>
        </authorList>
    </citation>
    <scope>NUCLEOTIDE SEQUENCE</scope>
    <source>
        <strain evidence="1">ChiHjej12B11-9795</strain>
    </source>
</reference>
<gene>
    <name evidence="1" type="ORF">H9950_01300</name>
</gene>
<dbReference type="Proteomes" id="UP000823862">
    <property type="component" value="Unassembled WGS sequence"/>
</dbReference>